<keyword evidence="1" id="KW-0472">Membrane</keyword>
<feature type="transmembrane region" description="Helical" evidence="1">
    <location>
        <begin position="6"/>
        <end position="24"/>
    </location>
</feature>
<evidence type="ECO:0000313" key="3">
    <source>
        <dbReference type="Proteomes" id="UP000832011"/>
    </source>
</evidence>
<organism evidence="2 3">
    <name type="scientific">Vitreoscilla massiliensis</name>
    <dbReference type="NCBI Taxonomy" id="1689272"/>
    <lineage>
        <taxon>Bacteria</taxon>
        <taxon>Pseudomonadati</taxon>
        <taxon>Pseudomonadota</taxon>
        <taxon>Betaproteobacteria</taxon>
        <taxon>Neisseriales</taxon>
        <taxon>Neisseriaceae</taxon>
        <taxon>Vitreoscilla</taxon>
    </lineage>
</organism>
<gene>
    <name evidence="2" type="ORF">LVJ82_16960</name>
</gene>
<evidence type="ECO:0000313" key="2">
    <source>
        <dbReference type="EMBL" id="UOO89109.1"/>
    </source>
</evidence>
<dbReference type="Proteomes" id="UP000832011">
    <property type="component" value="Chromosome"/>
</dbReference>
<protein>
    <submittedName>
        <fullName evidence="2">Uncharacterized protein</fullName>
    </submittedName>
</protein>
<feature type="transmembrane region" description="Helical" evidence="1">
    <location>
        <begin position="44"/>
        <end position="63"/>
    </location>
</feature>
<sequence>MSIDDLLLYAFVVWATFMAAQLLLASQGLIPKVKDIENKYLRRVVFVLLLPVILMLGFVFYAIEKVPVALKDLADGFYRVFSEVWGE</sequence>
<accession>A0ABY4DZZ1</accession>
<name>A0ABY4DZZ1_9NEIS</name>
<proteinExistence type="predicted"/>
<keyword evidence="1" id="KW-1133">Transmembrane helix</keyword>
<reference evidence="2 3" key="1">
    <citation type="journal article" date="2022" name="Res Sq">
        <title>Evolution of multicellular longitudinally dividing oral cavity symbionts (Neisseriaceae).</title>
        <authorList>
            <person name="Nyongesa S."/>
            <person name="Weber P."/>
            <person name="Bernet E."/>
            <person name="Pullido F."/>
            <person name="Nieckarz M."/>
            <person name="Delaby M."/>
            <person name="Nieves C."/>
            <person name="Viehboeck T."/>
            <person name="Krause N."/>
            <person name="Rivera-Millot A."/>
            <person name="Nakamura A."/>
            <person name="Vischer N."/>
            <person name="VanNieuwenhze M."/>
            <person name="Brun Y."/>
            <person name="Cava F."/>
            <person name="Bulgheresi S."/>
            <person name="Veyrier F."/>
        </authorList>
    </citation>
    <scope>NUCLEOTIDE SEQUENCE [LARGE SCALE GENOMIC DNA]</scope>
    <source>
        <strain evidence="2 3">SN4</strain>
    </source>
</reference>
<dbReference type="RefSeq" id="WP_058356814.1">
    <property type="nucleotide sequence ID" value="NZ_CABKVG010000010.1"/>
</dbReference>
<keyword evidence="3" id="KW-1185">Reference proteome</keyword>
<dbReference type="EMBL" id="CP091511">
    <property type="protein sequence ID" value="UOO89109.1"/>
    <property type="molecule type" value="Genomic_DNA"/>
</dbReference>
<evidence type="ECO:0000256" key="1">
    <source>
        <dbReference type="SAM" id="Phobius"/>
    </source>
</evidence>
<keyword evidence="1" id="KW-0812">Transmembrane</keyword>